<sequence>MGKVVSALSMSLDGFVADEHDGVAELIGWYQNGDVEITSADPRWTFHVTEASAVFLRAALAGVGALICGRRLFDLTNGWNGRHPAGCSIFVVSHSLPTGWPRDDVPVTFYPDAMAALDAAQAEAGDKTVAVSTPTITRQYLDAGLLDELTVSLVPVLLGEGTRFFGSLTVAPIRLTGPEVIEGRGVTHLTYRVLR</sequence>
<dbReference type="AlphaFoldDB" id="I0HDH5"/>
<evidence type="ECO:0000313" key="2">
    <source>
        <dbReference type="EMBL" id="BAL91062.1"/>
    </source>
</evidence>
<dbReference type="GO" id="GO:0008703">
    <property type="term" value="F:5-amino-6-(5-phosphoribosylamino)uracil reductase activity"/>
    <property type="evidence" value="ECO:0007669"/>
    <property type="project" value="InterPro"/>
</dbReference>
<keyword evidence="3" id="KW-1185">Reference proteome</keyword>
<dbReference type="PATRIC" id="fig|512565.3.peg.5840"/>
<dbReference type="STRING" id="512565.AMIS_58420"/>
<dbReference type="InterPro" id="IPR024072">
    <property type="entry name" value="DHFR-like_dom_sf"/>
</dbReference>
<protein>
    <recommendedName>
        <fullName evidence="1">Bacterial bifunctional deaminase-reductase C-terminal domain-containing protein</fullName>
    </recommendedName>
</protein>
<dbReference type="eggNOG" id="COG0262">
    <property type="taxonomic scope" value="Bacteria"/>
</dbReference>
<dbReference type="HOGENOM" id="CLU_043966_3_1_11"/>
<dbReference type="SUPFAM" id="SSF53597">
    <property type="entry name" value="Dihydrofolate reductase-like"/>
    <property type="match status" value="1"/>
</dbReference>
<reference evidence="2 3" key="1">
    <citation type="submission" date="2012-02" db="EMBL/GenBank/DDBJ databases">
        <title>Complete genome sequence of Actinoplanes missouriensis 431 (= NBRC 102363).</title>
        <authorList>
            <person name="Ohnishi Y."/>
            <person name="Ishikawa J."/>
            <person name="Sekine M."/>
            <person name="Hosoyama A."/>
            <person name="Harada T."/>
            <person name="Narita H."/>
            <person name="Hata T."/>
            <person name="Konno Y."/>
            <person name="Tutikane K."/>
            <person name="Fujita N."/>
            <person name="Horinouchi S."/>
            <person name="Hayakawa M."/>
        </authorList>
    </citation>
    <scope>NUCLEOTIDE SEQUENCE [LARGE SCALE GENOMIC DNA]</scope>
    <source>
        <strain evidence="3">ATCC 14538 / DSM 43046 / CBS 188.64 / JCM 3121 / NBRC 102363 / NCIMB 12654 / NRRL B-3342 / UNCC 431</strain>
    </source>
</reference>
<dbReference type="RefSeq" id="WP_014445950.1">
    <property type="nucleotide sequence ID" value="NC_017093.1"/>
</dbReference>
<dbReference type="GO" id="GO:0009231">
    <property type="term" value="P:riboflavin biosynthetic process"/>
    <property type="evidence" value="ECO:0007669"/>
    <property type="project" value="InterPro"/>
</dbReference>
<dbReference type="InterPro" id="IPR002734">
    <property type="entry name" value="RibDG_C"/>
</dbReference>
<name>I0HDH5_ACTM4</name>
<evidence type="ECO:0000313" key="3">
    <source>
        <dbReference type="Proteomes" id="UP000007882"/>
    </source>
</evidence>
<dbReference type="EMBL" id="AP012319">
    <property type="protein sequence ID" value="BAL91062.1"/>
    <property type="molecule type" value="Genomic_DNA"/>
</dbReference>
<dbReference type="Proteomes" id="UP000007882">
    <property type="component" value="Chromosome"/>
</dbReference>
<gene>
    <name evidence="2" type="ordered locus">AMIS_58420</name>
</gene>
<proteinExistence type="predicted"/>
<organism evidence="2 3">
    <name type="scientific">Actinoplanes missouriensis (strain ATCC 14538 / DSM 43046 / CBS 188.64 / JCM 3121 / NBRC 102363 / NCIMB 12654 / NRRL B-3342 / UNCC 431)</name>
    <dbReference type="NCBI Taxonomy" id="512565"/>
    <lineage>
        <taxon>Bacteria</taxon>
        <taxon>Bacillati</taxon>
        <taxon>Actinomycetota</taxon>
        <taxon>Actinomycetes</taxon>
        <taxon>Micromonosporales</taxon>
        <taxon>Micromonosporaceae</taxon>
        <taxon>Actinoplanes</taxon>
    </lineage>
</organism>
<feature type="domain" description="Bacterial bifunctional deaminase-reductase C-terminal" evidence="1">
    <location>
        <begin position="3"/>
        <end position="170"/>
    </location>
</feature>
<dbReference type="OrthoDB" id="3820697at2"/>
<dbReference type="Pfam" id="PF01872">
    <property type="entry name" value="RibD_C"/>
    <property type="match status" value="1"/>
</dbReference>
<evidence type="ECO:0000259" key="1">
    <source>
        <dbReference type="Pfam" id="PF01872"/>
    </source>
</evidence>
<dbReference type="Gene3D" id="3.40.430.10">
    <property type="entry name" value="Dihydrofolate Reductase, subunit A"/>
    <property type="match status" value="1"/>
</dbReference>
<accession>I0HDH5</accession>
<dbReference type="KEGG" id="ams:AMIS_58420"/>